<dbReference type="InterPro" id="IPR036388">
    <property type="entry name" value="WH-like_DNA-bd_sf"/>
</dbReference>
<protein>
    <submittedName>
        <fullName evidence="5">Transcriptional regulator, MarR family</fullName>
    </submittedName>
</protein>
<dbReference type="Pfam" id="PF01047">
    <property type="entry name" value="MarR"/>
    <property type="match status" value="1"/>
</dbReference>
<dbReference type="InterPro" id="IPR000835">
    <property type="entry name" value="HTH_MarR-typ"/>
</dbReference>
<reference evidence="5" key="1">
    <citation type="submission" date="2020-02" db="EMBL/GenBank/DDBJ databases">
        <authorList>
            <person name="Meier V. D."/>
        </authorList>
    </citation>
    <scope>NUCLEOTIDE SEQUENCE</scope>
    <source>
        <strain evidence="5">AVDCRST_MAG18</strain>
    </source>
</reference>
<name>A0A6J4VXN2_9BACT</name>
<dbReference type="SUPFAM" id="SSF46785">
    <property type="entry name" value="Winged helix' DNA-binding domain"/>
    <property type="match status" value="1"/>
</dbReference>
<dbReference type="EMBL" id="CADCWN010000353">
    <property type="protein sequence ID" value="CAA9588649.1"/>
    <property type="molecule type" value="Genomic_DNA"/>
</dbReference>
<evidence type="ECO:0000256" key="2">
    <source>
        <dbReference type="ARBA" id="ARBA00023125"/>
    </source>
</evidence>
<dbReference type="PROSITE" id="PS01117">
    <property type="entry name" value="HTH_MARR_1"/>
    <property type="match status" value="1"/>
</dbReference>
<feature type="domain" description="HTH marR-type" evidence="4">
    <location>
        <begin position="14"/>
        <end position="146"/>
    </location>
</feature>
<organism evidence="5">
    <name type="scientific">uncultured Thermomicrobiales bacterium</name>
    <dbReference type="NCBI Taxonomy" id="1645740"/>
    <lineage>
        <taxon>Bacteria</taxon>
        <taxon>Pseudomonadati</taxon>
        <taxon>Thermomicrobiota</taxon>
        <taxon>Thermomicrobia</taxon>
        <taxon>Thermomicrobiales</taxon>
        <taxon>environmental samples</taxon>
    </lineage>
</organism>
<accession>A0A6J4VXN2</accession>
<keyword evidence="3" id="KW-0804">Transcription</keyword>
<dbReference type="Gene3D" id="1.10.10.10">
    <property type="entry name" value="Winged helix-like DNA-binding domain superfamily/Winged helix DNA-binding domain"/>
    <property type="match status" value="1"/>
</dbReference>
<dbReference type="PANTHER" id="PTHR39515">
    <property type="entry name" value="CONSERVED PROTEIN"/>
    <property type="match status" value="1"/>
</dbReference>
<keyword evidence="2" id="KW-0238">DNA-binding</keyword>
<dbReference type="InterPro" id="IPR023187">
    <property type="entry name" value="Tscrpt_reg_MarR-type_CS"/>
</dbReference>
<dbReference type="SMART" id="SM00347">
    <property type="entry name" value="HTH_MARR"/>
    <property type="match status" value="1"/>
</dbReference>
<dbReference type="PANTHER" id="PTHR39515:SF2">
    <property type="entry name" value="HTH-TYPE TRANSCRIPTIONAL REGULATOR RV0880"/>
    <property type="match status" value="1"/>
</dbReference>
<evidence type="ECO:0000259" key="4">
    <source>
        <dbReference type="PROSITE" id="PS50995"/>
    </source>
</evidence>
<evidence type="ECO:0000313" key="5">
    <source>
        <dbReference type="EMBL" id="CAA9588649.1"/>
    </source>
</evidence>
<dbReference type="GO" id="GO:0003700">
    <property type="term" value="F:DNA-binding transcription factor activity"/>
    <property type="evidence" value="ECO:0007669"/>
    <property type="project" value="InterPro"/>
</dbReference>
<gene>
    <name evidence="5" type="ORF">AVDCRST_MAG18-4424</name>
</gene>
<dbReference type="InterPro" id="IPR052526">
    <property type="entry name" value="HTH-type_Bedaq_tolerance"/>
</dbReference>
<keyword evidence="1" id="KW-0805">Transcription regulation</keyword>
<evidence type="ECO:0000256" key="1">
    <source>
        <dbReference type="ARBA" id="ARBA00023015"/>
    </source>
</evidence>
<evidence type="ECO:0000256" key="3">
    <source>
        <dbReference type="ARBA" id="ARBA00023163"/>
    </source>
</evidence>
<dbReference type="GO" id="GO:0003677">
    <property type="term" value="F:DNA binding"/>
    <property type="evidence" value="ECO:0007669"/>
    <property type="project" value="UniProtKB-KW"/>
</dbReference>
<dbReference type="AlphaFoldDB" id="A0A6J4VXN2"/>
<proteinExistence type="predicted"/>
<dbReference type="PROSITE" id="PS50995">
    <property type="entry name" value="HTH_MARR_2"/>
    <property type="match status" value="1"/>
</dbReference>
<dbReference type="InterPro" id="IPR036390">
    <property type="entry name" value="WH_DNA-bd_sf"/>
</dbReference>
<sequence length="160" mass="16804">MSEPGASPPSDDLAARTAARLHSAAIHLLRRLRREDNASGLTAPRLSALSVLVFGGPLSLGALAGAEQVRPPTMTRLVAALEWDGLVTREADPRDGRAIIIRATEAGKHLLEAGRDRRTAALARQLAALPAEDLAVLERAADLLEGVVTPPPAPPRRGEG</sequence>